<dbReference type="Pfam" id="PF03399">
    <property type="entry name" value="SAC3_GANP"/>
    <property type="match status" value="1"/>
</dbReference>
<dbReference type="InterPro" id="IPR000717">
    <property type="entry name" value="PCI_dom"/>
</dbReference>
<evidence type="ECO:0000313" key="3">
    <source>
        <dbReference type="Proteomes" id="UP001190700"/>
    </source>
</evidence>
<dbReference type="InterPro" id="IPR005062">
    <property type="entry name" value="SAC3/GANP/THP3_conserved"/>
</dbReference>
<proteinExistence type="predicted"/>
<feature type="domain" description="PCI" evidence="1">
    <location>
        <begin position="226"/>
        <end position="396"/>
    </location>
</feature>
<protein>
    <recommendedName>
        <fullName evidence="1">PCI domain-containing protein</fullName>
    </recommendedName>
</protein>
<dbReference type="EMBL" id="LGRX02007105">
    <property type="protein sequence ID" value="KAK3275637.1"/>
    <property type="molecule type" value="Genomic_DNA"/>
</dbReference>
<dbReference type="GO" id="GO:0005634">
    <property type="term" value="C:nucleus"/>
    <property type="evidence" value="ECO:0007669"/>
    <property type="project" value="TreeGrafter"/>
</dbReference>
<dbReference type="InterPro" id="IPR045107">
    <property type="entry name" value="SAC3/GANP/THP3"/>
</dbReference>
<comment type="caution">
    <text evidence="2">The sequence shown here is derived from an EMBL/GenBank/DDBJ whole genome shotgun (WGS) entry which is preliminary data.</text>
</comment>
<gene>
    <name evidence="2" type="ORF">CYMTET_16244</name>
</gene>
<sequence length="396" mass="44867">MKKKNQKAEEKAQKLARKLAKTKVQSKAKKLKENFQKFLDKTDTACPEAVASGEDTRTSLVQSANTAAPKVLTIPTPPWASSSSRPKTNFSSTAVGTLVKTPQELARRLQREQRFKALETADHAHTGRSLVDSRAEGSTAIGTCSDLEKEYLRLTSLPDVASVRPPKVLKAALELTKKKWLDKPDYESACEQLKSIRQDLTVQYIKDELTVEVYETHARLALEMDDYCEYNRCQTVLKELYADGILGNQAEFIAYRILYALAYQENLHLELRHLPMQLRQHPFIKHALQVCKAIKARQHWRFFELFNGAPRMSPYLMDPHVKKLRDAAYSAIIKAYNAPPRLPLTFLQWQLGFSHPKHGQEDLAKFIRVQGGVVDLENGFIDVQLSRSAVIGPPRA</sequence>
<name>A0AAE0GCS4_9CHLO</name>
<dbReference type="AlphaFoldDB" id="A0AAE0GCS4"/>
<reference evidence="2 3" key="1">
    <citation type="journal article" date="2015" name="Genome Biol. Evol.">
        <title>Comparative Genomics of a Bacterivorous Green Alga Reveals Evolutionary Causalities and Consequences of Phago-Mixotrophic Mode of Nutrition.</title>
        <authorList>
            <person name="Burns J.A."/>
            <person name="Paasch A."/>
            <person name="Narechania A."/>
            <person name="Kim E."/>
        </authorList>
    </citation>
    <scope>NUCLEOTIDE SEQUENCE [LARGE SCALE GENOMIC DNA]</scope>
    <source>
        <strain evidence="2 3">PLY_AMNH</strain>
    </source>
</reference>
<accession>A0AAE0GCS4</accession>
<dbReference type="PANTHER" id="PTHR12436:SF4">
    <property type="entry name" value="LEUKOCYTE RECEPTOR CLUSTER MEMBER 8"/>
    <property type="match status" value="1"/>
</dbReference>
<dbReference type="Gene3D" id="1.25.40.990">
    <property type="match status" value="1"/>
</dbReference>
<evidence type="ECO:0000313" key="2">
    <source>
        <dbReference type="EMBL" id="KAK3275637.1"/>
    </source>
</evidence>
<evidence type="ECO:0000259" key="1">
    <source>
        <dbReference type="PROSITE" id="PS50250"/>
    </source>
</evidence>
<organism evidence="2 3">
    <name type="scientific">Cymbomonas tetramitiformis</name>
    <dbReference type="NCBI Taxonomy" id="36881"/>
    <lineage>
        <taxon>Eukaryota</taxon>
        <taxon>Viridiplantae</taxon>
        <taxon>Chlorophyta</taxon>
        <taxon>Pyramimonadophyceae</taxon>
        <taxon>Pyramimonadales</taxon>
        <taxon>Pyramimonadaceae</taxon>
        <taxon>Cymbomonas</taxon>
    </lineage>
</organism>
<dbReference type="PANTHER" id="PTHR12436">
    <property type="entry name" value="80 KDA MCM3-ASSOCIATED PROTEIN"/>
    <property type="match status" value="1"/>
</dbReference>
<dbReference type="PROSITE" id="PS50250">
    <property type="entry name" value="PCI"/>
    <property type="match status" value="1"/>
</dbReference>
<keyword evidence="3" id="KW-1185">Reference proteome</keyword>
<dbReference type="Proteomes" id="UP001190700">
    <property type="component" value="Unassembled WGS sequence"/>
</dbReference>